<dbReference type="AlphaFoldDB" id="K6VZ20"/>
<dbReference type="STRING" id="1108045.GORHZ_164_00535"/>
<evidence type="ECO:0000256" key="2">
    <source>
        <dbReference type="SAM" id="Phobius"/>
    </source>
</evidence>
<dbReference type="Proteomes" id="UP000008363">
    <property type="component" value="Unassembled WGS sequence"/>
</dbReference>
<dbReference type="EMBL" id="BAHC01000164">
    <property type="protein sequence ID" value="GAB92160.1"/>
    <property type="molecule type" value="Genomic_DNA"/>
</dbReference>
<feature type="transmembrane region" description="Helical" evidence="2">
    <location>
        <begin position="20"/>
        <end position="39"/>
    </location>
</feature>
<name>K6VZ20_9ACTN</name>
<feature type="transmembrane region" description="Helical" evidence="2">
    <location>
        <begin position="144"/>
        <end position="166"/>
    </location>
</feature>
<sequence>MRIRGYAGGMQSERTGSPRVVIAAALVALAGISYSSWVLEFLWSSPLDPLRSFLSELDALHRPHRDVYVAGDVIAACCAMLAAALLLLPRPHFRGFPAITAVIALAMFGVSTISDALLPIECIPGVDPGCPSEPSGLFPQLHHIHALTSTLAVVSIFAVMIAATVSAFRDRIWPQLKMVGTVALGVIGVSTAWMLAADNLGGDFVLGLAQRIQVGGMTVWLVIWGVALATPALRPVRWTIGDRLPRYRPVLHTDPRWLPRISPQSACGATSSSGSVHPRRGPTPPARW</sequence>
<evidence type="ECO:0008006" key="5">
    <source>
        <dbReference type="Google" id="ProtNLM"/>
    </source>
</evidence>
<keyword evidence="2" id="KW-0472">Membrane</keyword>
<dbReference type="InterPro" id="IPR009339">
    <property type="entry name" value="DUF998"/>
</dbReference>
<feature type="compositionally biased region" description="Polar residues" evidence="1">
    <location>
        <begin position="262"/>
        <end position="275"/>
    </location>
</feature>
<dbReference type="Pfam" id="PF06197">
    <property type="entry name" value="DUF998"/>
    <property type="match status" value="1"/>
</dbReference>
<evidence type="ECO:0000256" key="1">
    <source>
        <dbReference type="SAM" id="MobiDB-lite"/>
    </source>
</evidence>
<feature type="transmembrane region" description="Helical" evidence="2">
    <location>
        <begin position="178"/>
        <end position="197"/>
    </location>
</feature>
<evidence type="ECO:0000313" key="3">
    <source>
        <dbReference type="EMBL" id="GAB92160.1"/>
    </source>
</evidence>
<proteinExistence type="predicted"/>
<keyword evidence="2" id="KW-1133">Transmembrane helix</keyword>
<keyword evidence="4" id="KW-1185">Reference proteome</keyword>
<gene>
    <name evidence="3" type="ORF">GORHZ_164_00535</name>
</gene>
<keyword evidence="2" id="KW-0812">Transmembrane</keyword>
<feature type="transmembrane region" description="Helical" evidence="2">
    <location>
        <begin position="67"/>
        <end position="88"/>
    </location>
</feature>
<evidence type="ECO:0000313" key="4">
    <source>
        <dbReference type="Proteomes" id="UP000008363"/>
    </source>
</evidence>
<organism evidence="3 4">
    <name type="scientific">Gordonia rhizosphera NBRC 16068</name>
    <dbReference type="NCBI Taxonomy" id="1108045"/>
    <lineage>
        <taxon>Bacteria</taxon>
        <taxon>Bacillati</taxon>
        <taxon>Actinomycetota</taxon>
        <taxon>Actinomycetes</taxon>
        <taxon>Mycobacteriales</taxon>
        <taxon>Gordoniaceae</taxon>
        <taxon>Gordonia</taxon>
    </lineage>
</organism>
<comment type="caution">
    <text evidence="3">The sequence shown here is derived from an EMBL/GenBank/DDBJ whole genome shotgun (WGS) entry which is preliminary data.</text>
</comment>
<protein>
    <recommendedName>
        <fullName evidence="5">DUF998 domain-containing protein</fullName>
    </recommendedName>
</protein>
<feature type="transmembrane region" description="Helical" evidence="2">
    <location>
        <begin position="217"/>
        <end position="236"/>
    </location>
</feature>
<accession>K6VZ20</accession>
<feature type="transmembrane region" description="Helical" evidence="2">
    <location>
        <begin position="95"/>
        <end position="114"/>
    </location>
</feature>
<reference evidence="3 4" key="1">
    <citation type="submission" date="2012-08" db="EMBL/GenBank/DDBJ databases">
        <title>Whole genome shotgun sequence of Gordonia rhizosphera NBRC 16068.</title>
        <authorList>
            <person name="Takarada H."/>
            <person name="Isaki S."/>
            <person name="Hosoyama A."/>
            <person name="Tsuchikane K."/>
            <person name="Katsumata H."/>
            <person name="Baba S."/>
            <person name="Ohji S."/>
            <person name="Yamazaki S."/>
            <person name="Fujita N."/>
        </authorList>
    </citation>
    <scope>NUCLEOTIDE SEQUENCE [LARGE SCALE GENOMIC DNA]</scope>
    <source>
        <strain evidence="3 4">NBRC 16068</strain>
    </source>
</reference>
<feature type="region of interest" description="Disordered" evidence="1">
    <location>
        <begin position="261"/>
        <end position="288"/>
    </location>
</feature>
<dbReference type="eggNOG" id="COG2267">
    <property type="taxonomic scope" value="Bacteria"/>
</dbReference>